<reference evidence="1 2" key="1">
    <citation type="journal article" date="2022" name="New Phytol.">
        <title>Ecological generalism drives hyperdiversity of secondary metabolite gene clusters in xylarialean endophytes.</title>
        <authorList>
            <person name="Franco M.E.E."/>
            <person name="Wisecaver J.H."/>
            <person name="Arnold A.E."/>
            <person name="Ju Y.M."/>
            <person name="Slot J.C."/>
            <person name="Ahrendt S."/>
            <person name="Moore L.P."/>
            <person name="Eastman K.E."/>
            <person name="Scott K."/>
            <person name="Konkel Z."/>
            <person name="Mondo S.J."/>
            <person name="Kuo A."/>
            <person name="Hayes R.D."/>
            <person name="Haridas S."/>
            <person name="Andreopoulos B."/>
            <person name="Riley R."/>
            <person name="LaButti K."/>
            <person name="Pangilinan J."/>
            <person name="Lipzen A."/>
            <person name="Amirebrahimi M."/>
            <person name="Yan J."/>
            <person name="Adam C."/>
            <person name="Keymanesh K."/>
            <person name="Ng V."/>
            <person name="Louie K."/>
            <person name="Northen T."/>
            <person name="Drula E."/>
            <person name="Henrissat B."/>
            <person name="Hsieh H.M."/>
            <person name="Youens-Clark K."/>
            <person name="Lutzoni F."/>
            <person name="Miadlikowska J."/>
            <person name="Eastwood D.C."/>
            <person name="Hamelin R.C."/>
            <person name="Grigoriev I.V."/>
            <person name="U'Ren J.M."/>
        </authorList>
    </citation>
    <scope>NUCLEOTIDE SEQUENCE [LARGE SCALE GENOMIC DNA]</scope>
    <source>
        <strain evidence="1 2">ER1909</strain>
    </source>
</reference>
<gene>
    <name evidence="1" type="ORF">F4821DRAFT_25512</name>
</gene>
<proteinExistence type="predicted"/>
<evidence type="ECO:0000313" key="2">
    <source>
        <dbReference type="Proteomes" id="UP001497680"/>
    </source>
</evidence>
<name>A0ACC0CM45_9PEZI</name>
<dbReference type="EMBL" id="MU394393">
    <property type="protein sequence ID" value="KAI6081541.1"/>
    <property type="molecule type" value="Genomic_DNA"/>
</dbReference>
<sequence>MASLDASALGRLKPVPRFRELTSLIPEGLGRDCYISVKKTVDRLGRAVQLGQHRRLIDTFSSTLGLDTLLAVASVSIDNEQICSAFSVYFTTLEQAYYWPREQDVRTPAMLMEHKLVVQMFHHPELREMLLSTLESQDENVALDALRMAKAMVEEARTARRDGGKLDSIKQDRVNLLYRTCTEDWACQGDYNDTDSHKEFGRLHEVIRTNGTQRSVQEIFEAASGLRWLQEMPSLLSSLPTSSDLLCDAFLDLQLAIALGREELYSMMIDETVWGRTFAKFSKGVDVCTIGAGGADCPMFRMLDALCGRADGTGQAALLDELDFRSRFFPRDFRALINAVASSPSIRQYVSSGKTSYVLAQAFKALQQQLFDIYEMHRKKAMRIALALRAGQASTSSGTEKAASPEWHIANMLSSAMKVRFGDDPEALKIDAYTWSTPLLYDTDGRIEAARVRLVFSTPLALSPGDTISVSVQIKPGQWHTRTYSITQTDAQWGHSQAVCSVTSSVEICVRRRGLVSTYLCNQQSGFPTRVAVRSAPHFRIRGNSSHDEETMFVAQGGAVGVFLPWLYQQKCLIGKYRLIVATRNCNMLAYATRLHRLASQFGPQLQIVIGLSNANQGDIKTLSFGRIEAYCGRVTEYLKSCSLGKNTTTYVCGSSAFGVDVAARIAARRKTTQSDLGPRLAPVLTSSLPNIRLHVAAGSSHVAAAQKSCKLKVISRAELSLHNFPGDLWIALGDRVFDISAVSSFHPGGEKVLTYRAGRQARDVFDSVHAGSFEVDSLLQQLVVGVLAPPTNRPEVQEWERRLDKLVEIQNDLTNNTRFEQKPTGESRQLSRAPPAYVVRASLDDFVKAWGTLVADVVGDAEDAAVVRLRAAREAASGYFDEVQSRVYRDAFDDEECCALVLRGVFEAVELAVSKIHAAIDDMKKYLFDCFTDGREPSVAVCVHDGTVRIITALEQIIPSSVDS</sequence>
<dbReference type="Proteomes" id="UP001497680">
    <property type="component" value="Unassembled WGS sequence"/>
</dbReference>
<accession>A0ACC0CM45</accession>
<keyword evidence="2" id="KW-1185">Reference proteome</keyword>
<protein>
    <submittedName>
        <fullName evidence="1">Cytochrome b5-like Heme/Steroid binding domain-containing protein</fullName>
    </submittedName>
</protein>
<comment type="caution">
    <text evidence="1">The sequence shown here is derived from an EMBL/GenBank/DDBJ whole genome shotgun (WGS) entry which is preliminary data.</text>
</comment>
<organism evidence="1 2">
    <name type="scientific">Hypoxylon rubiginosum</name>
    <dbReference type="NCBI Taxonomy" id="110542"/>
    <lineage>
        <taxon>Eukaryota</taxon>
        <taxon>Fungi</taxon>
        <taxon>Dikarya</taxon>
        <taxon>Ascomycota</taxon>
        <taxon>Pezizomycotina</taxon>
        <taxon>Sordariomycetes</taxon>
        <taxon>Xylariomycetidae</taxon>
        <taxon>Xylariales</taxon>
        <taxon>Hypoxylaceae</taxon>
        <taxon>Hypoxylon</taxon>
    </lineage>
</organism>
<evidence type="ECO:0000313" key="1">
    <source>
        <dbReference type="EMBL" id="KAI6081541.1"/>
    </source>
</evidence>